<organism evidence="2 3">
    <name type="scientific">Agrococcus citreus</name>
    <dbReference type="NCBI Taxonomy" id="84643"/>
    <lineage>
        <taxon>Bacteria</taxon>
        <taxon>Bacillati</taxon>
        <taxon>Actinomycetota</taxon>
        <taxon>Actinomycetes</taxon>
        <taxon>Micrococcales</taxon>
        <taxon>Microbacteriaceae</taxon>
        <taxon>Agrococcus</taxon>
    </lineage>
</organism>
<dbReference type="Pfam" id="PF00908">
    <property type="entry name" value="dTDP_sugar_isom"/>
    <property type="match status" value="1"/>
</dbReference>
<dbReference type="PANTHER" id="PTHR21047:SF2">
    <property type="entry name" value="THYMIDINE DIPHOSPHO-4-KETO-RHAMNOSE 3,5-EPIMERASE"/>
    <property type="match status" value="1"/>
</dbReference>
<evidence type="ECO:0000313" key="2">
    <source>
        <dbReference type="EMBL" id="GAA1421983.1"/>
    </source>
</evidence>
<gene>
    <name evidence="2" type="ORF">GCM10009640_13900</name>
</gene>
<protein>
    <recommendedName>
        <fullName evidence="4">dTDP-4-dehydrorhamnose 3,5-epimerase</fullName>
    </recommendedName>
</protein>
<dbReference type="InterPro" id="IPR011051">
    <property type="entry name" value="RmlC_Cupin_sf"/>
</dbReference>
<comment type="caution">
    <text evidence="2">The sequence shown here is derived from an EMBL/GenBank/DDBJ whole genome shotgun (WGS) entry which is preliminary data.</text>
</comment>
<evidence type="ECO:0000256" key="1">
    <source>
        <dbReference type="ARBA" id="ARBA00010154"/>
    </source>
</evidence>
<dbReference type="RefSeq" id="WP_343918809.1">
    <property type="nucleotide sequence ID" value="NZ_BAAAKK010000004.1"/>
</dbReference>
<comment type="similarity">
    <text evidence="1">Belongs to the dTDP-4-dehydrorhamnose 3,5-epimerase family.</text>
</comment>
<evidence type="ECO:0008006" key="4">
    <source>
        <dbReference type="Google" id="ProtNLM"/>
    </source>
</evidence>
<reference evidence="3" key="1">
    <citation type="journal article" date="2019" name="Int. J. Syst. Evol. Microbiol.">
        <title>The Global Catalogue of Microorganisms (GCM) 10K type strain sequencing project: providing services to taxonomists for standard genome sequencing and annotation.</title>
        <authorList>
            <consortium name="The Broad Institute Genomics Platform"/>
            <consortium name="The Broad Institute Genome Sequencing Center for Infectious Disease"/>
            <person name="Wu L."/>
            <person name="Ma J."/>
        </authorList>
    </citation>
    <scope>NUCLEOTIDE SEQUENCE [LARGE SCALE GENOMIC DNA]</scope>
    <source>
        <strain evidence="3">JCM 12398</strain>
    </source>
</reference>
<dbReference type="PANTHER" id="PTHR21047">
    <property type="entry name" value="DTDP-6-DEOXY-D-GLUCOSE-3,5 EPIMERASE"/>
    <property type="match status" value="1"/>
</dbReference>
<dbReference type="Proteomes" id="UP001501266">
    <property type="component" value="Unassembled WGS sequence"/>
</dbReference>
<name>A0ABP4JHR1_9MICO</name>
<keyword evidence="3" id="KW-1185">Reference proteome</keyword>
<dbReference type="Gene3D" id="2.60.120.10">
    <property type="entry name" value="Jelly Rolls"/>
    <property type="match status" value="1"/>
</dbReference>
<proteinExistence type="inferred from homology"/>
<dbReference type="SUPFAM" id="SSF51182">
    <property type="entry name" value="RmlC-like cupins"/>
    <property type="match status" value="1"/>
</dbReference>
<dbReference type="InterPro" id="IPR014710">
    <property type="entry name" value="RmlC-like_jellyroll"/>
</dbReference>
<sequence length="188" mass="20366">MVEIIEFETQQTTIEGLALIRMKQVIEDRGTVREFYRASAFEAAGIPLPAFQQVNVTQTNPGAIRGMHGESMVKLIAIAHGTAWGAWVDARPESPTRGAVFQTALEPGVQIIVPEGVCNGFQSTGETPTQYVYCFTQEWVPGMTGVAITPLDPALGIDWPVPVDTEDRARISEKDLAAPTLAEVLARG</sequence>
<dbReference type="InterPro" id="IPR000888">
    <property type="entry name" value="RmlC-like"/>
</dbReference>
<accession>A0ABP4JHR1</accession>
<dbReference type="EMBL" id="BAAAKK010000004">
    <property type="protein sequence ID" value="GAA1421983.1"/>
    <property type="molecule type" value="Genomic_DNA"/>
</dbReference>
<evidence type="ECO:0000313" key="3">
    <source>
        <dbReference type="Proteomes" id="UP001501266"/>
    </source>
</evidence>